<dbReference type="InterPro" id="IPR021878">
    <property type="entry name" value="TgpA_N"/>
</dbReference>
<dbReference type="Gene3D" id="3.10.620.30">
    <property type="match status" value="1"/>
</dbReference>
<keyword evidence="1" id="KW-0812">Transmembrane</keyword>
<dbReference type="Pfam" id="PF11992">
    <property type="entry name" value="TgpA_N"/>
    <property type="match status" value="1"/>
</dbReference>
<dbReference type="InterPro" id="IPR038765">
    <property type="entry name" value="Papain-like_cys_pep_sf"/>
</dbReference>
<accession>A0A921NVQ6</accession>
<dbReference type="AlphaFoldDB" id="A0A921NVQ6"/>
<feature type="domain" description="Transglutaminase-like" evidence="2">
    <location>
        <begin position="402"/>
        <end position="473"/>
    </location>
</feature>
<feature type="transmembrane region" description="Helical" evidence="1">
    <location>
        <begin position="169"/>
        <end position="188"/>
    </location>
</feature>
<organism evidence="3 4">
    <name type="scientific">Pseudoxanthomonas taiwanensis</name>
    <dbReference type="NCBI Taxonomy" id="176598"/>
    <lineage>
        <taxon>Bacteria</taxon>
        <taxon>Pseudomonadati</taxon>
        <taxon>Pseudomonadota</taxon>
        <taxon>Gammaproteobacteria</taxon>
        <taxon>Lysobacterales</taxon>
        <taxon>Lysobacteraceae</taxon>
        <taxon>Pseudoxanthomonas</taxon>
    </lineage>
</organism>
<reference evidence="3" key="1">
    <citation type="submission" date="2017-10" db="EMBL/GenBank/DDBJ databases">
        <title>Whole genome sequencing of members of genus Pseudoxanthomonas.</title>
        <authorList>
            <person name="Kumar S."/>
            <person name="Bansal K."/>
            <person name="Kaur A."/>
            <person name="Patil P."/>
            <person name="Sharma S."/>
            <person name="Patil P.B."/>
        </authorList>
    </citation>
    <scope>NUCLEOTIDE SEQUENCE</scope>
    <source>
        <strain evidence="3">DSM 22914</strain>
    </source>
</reference>
<proteinExistence type="predicted"/>
<dbReference type="Proteomes" id="UP000717981">
    <property type="component" value="Unassembled WGS sequence"/>
</dbReference>
<dbReference type="PANTHER" id="PTHR42736">
    <property type="entry name" value="PROTEIN-GLUTAMINE GAMMA-GLUTAMYLTRANSFERASE"/>
    <property type="match status" value="1"/>
</dbReference>
<comment type="caution">
    <text evidence="3">The sequence shown here is derived from an EMBL/GenBank/DDBJ whole genome shotgun (WGS) entry which is preliminary data.</text>
</comment>
<feature type="transmembrane region" description="Helical" evidence="1">
    <location>
        <begin position="129"/>
        <end position="148"/>
    </location>
</feature>
<evidence type="ECO:0000313" key="3">
    <source>
        <dbReference type="EMBL" id="KAF1689266.1"/>
    </source>
</evidence>
<feature type="transmembrane region" description="Helical" evidence="1">
    <location>
        <begin position="542"/>
        <end position="562"/>
    </location>
</feature>
<evidence type="ECO:0000313" key="4">
    <source>
        <dbReference type="Proteomes" id="UP000717981"/>
    </source>
</evidence>
<sequence length="644" mass="70402">MDARATPPLDPHSRAWALATAGLALLPLLLLLPPVLGLGFGLAAAAVAALAWRRPRPGWLRLLLTLAMLAAVFAAMGARPGRDTGCALLAAMLAIKPAETRGLRDARSLLGFALFAPFAGFLLDQGPLTMVLALAAALTALLTLQRLADAEAGVAPPPLRRHLATTARLVGLGLPLTLAAFWLFPRLATPLWGVPERALARPGLSDRMSPGGWLDLMADDRPALRAQFFGPMPGPEQMYWRGPVLWHYDGRTWTRPPWLRGLPPAQVRLADAGWDYEIELEPADNRHLVALDLPEAAPAGARLGGDGSLTAQRPLASPSRWRLRSAPPVAFEPTLRPRLRQQALQLPPERNPRTLALARQWRQQAGGDDRAIIGRALGWTRAEFAYTLDTPLPGRDAVDEFLFQTRAGYCEHFASAFTVLMRAAGIPARVVTGYTGGYRNPFGGYWVVRRMDAHAWVEVWLDGQGWVRVDPTAAVAPERIYDTLEQRAAGAGGQAPLRLDTLGDFADWLRRGWNDLVLGFDAARQQAMLRTLGLERASPAQLLALFAALAALAVAAMVWRLARGERERDPLLRAWRRLGRRYEKLGLGRAPPEPALAWAQRVAAARPGSGQALLILSQRFVAARYARASQTPRQLLRDLARHRP</sequence>
<keyword evidence="1" id="KW-1133">Transmembrane helix</keyword>
<dbReference type="InterPro" id="IPR002931">
    <property type="entry name" value="Transglutaminase-like"/>
</dbReference>
<keyword evidence="4" id="KW-1185">Reference proteome</keyword>
<dbReference type="EMBL" id="PDWK01000024">
    <property type="protein sequence ID" value="KAF1689266.1"/>
    <property type="molecule type" value="Genomic_DNA"/>
</dbReference>
<keyword evidence="1" id="KW-0472">Membrane</keyword>
<dbReference type="OrthoDB" id="9804872at2"/>
<gene>
    <name evidence="3" type="ORF">CR938_06535</name>
</gene>
<feature type="transmembrane region" description="Helical" evidence="1">
    <location>
        <begin position="58"/>
        <end position="78"/>
    </location>
</feature>
<dbReference type="Pfam" id="PF01841">
    <property type="entry name" value="Transglut_core"/>
    <property type="match status" value="1"/>
</dbReference>
<dbReference type="PANTHER" id="PTHR42736:SF1">
    <property type="entry name" value="PROTEIN-GLUTAMINE GAMMA-GLUTAMYLTRANSFERASE"/>
    <property type="match status" value="1"/>
</dbReference>
<dbReference type="InterPro" id="IPR052901">
    <property type="entry name" value="Bact_TGase-like"/>
</dbReference>
<evidence type="ECO:0000256" key="1">
    <source>
        <dbReference type="SAM" id="Phobius"/>
    </source>
</evidence>
<dbReference type="SMART" id="SM00460">
    <property type="entry name" value="TGc"/>
    <property type="match status" value="1"/>
</dbReference>
<dbReference type="RefSeq" id="WP_162124231.1">
    <property type="nucleotide sequence ID" value="NZ_PDWK01000024.1"/>
</dbReference>
<evidence type="ECO:0000259" key="2">
    <source>
        <dbReference type="SMART" id="SM00460"/>
    </source>
</evidence>
<dbReference type="SUPFAM" id="SSF54001">
    <property type="entry name" value="Cysteine proteinases"/>
    <property type="match status" value="1"/>
</dbReference>
<name>A0A921NVQ6_9GAMM</name>
<protein>
    <recommendedName>
        <fullName evidence="2">Transglutaminase-like domain-containing protein</fullName>
    </recommendedName>
</protein>